<dbReference type="RefSeq" id="WP_168205220.1">
    <property type="nucleotide sequence ID" value="NZ_CP042913.1"/>
</dbReference>
<proteinExistence type="predicted"/>
<organism evidence="3 4">
    <name type="scientific">Bythopirellula goksoeyrii</name>
    <dbReference type="NCBI Taxonomy" id="1400387"/>
    <lineage>
        <taxon>Bacteria</taxon>
        <taxon>Pseudomonadati</taxon>
        <taxon>Planctomycetota</taxon>
        <taxon>Planctomycetia</taxon>
        <taxon>Pirellulales</taxon>
        <taxon>Lacipirellulaceae</taxon>
        <taxon>Bythopirellula</taxon>
    </lineage>
</organism>
<dbReference type="PANTHER" id="PTHR33542:SF3">
    <property type="entry name" value="SIROHYDROCHLORIN FERROCHELATASE, CHLOROPLASTIC"/>
    <property type="match status" value="1"/>
</dbReference>
<evidence type="ECO:0000256" key="2">
    <source>
        <dbReference type="ARBA" id="ARBA00023239"/>
    </source>
</evidence>
<dbReference type="Gene3D" id="3.40.50.1400">
    <property type="match status" value="1"/>
</dbReference>
<dbReference type="EC" id="4.99.1.4" evidence="3"/>
<gene>
    <name evidence="3" type="primary">sirB</name>
    <name evidence="3" type="ORF">Pr1d_28310</name>
</gene>
<dbReference type="CDD" id="cd03416">
    <property type="entry name" value="CbiX_SirB_N"/>
    <property type="match status" value="1"/>
</dbReference>
<dbReference type="InterPro" id="IPR050963">
    <property type="entry name" value="Sirohydro_Cobaltochel/CbiX"/>
</dbReference>
<dbReference type="KEGG" id="bgok:Pr1d_28310"/>
<dbReference type="PANTHER" id="PTHR33542">
    <property type="entry name" value="SIROHYDROCHLORIN FERROCHELATASE, CHLOROPLASTIC"/>
    <property type="match status" value="1"/>
</dbReference>
<dbReference type="SUPFAM" id="SSF53800">
    <property type="entry name" value="Chelatase"/>
    <property type="match status" value="1"/>
</dbReference>
<dbReference type="AlphaFoldDB" id="A0A5B9QD29"/>
<evidence type="ECO:0000313" key="4">
    <source>
        <dbReference type="Proteomes" id="UP000323917"/>
    </source>
</evidence>
<protein>
    <submittedName>
        <fullName evidence="3">Sirohydrochlorin ferrochelatase</fullName>
        <ecNumber evidence="3">4.99.1.4</ecNumber>
    </submittedName>
</protein>
<dbReference type="Pfam" id="PF01903">
    <property type="entry name" value="CbiX"/>
    <property type="match status" value="1"/>
</dbReference>
<keyword evidence="2 3" id="KW-0456">Lyase</keyword>
<name>A0A5B9QD29_9BACT</name>
<dbReference type="EMBL" id="CP042913">
    <property type="protein sequence ID" value="QEG35530.1"/>
    <property type="molecule type" value="Genomic_DNA"/>
</dbReference>
<keyword evidence="1" id="KW-0479">Metal-binding</keyword>
<evidence type="ECO:0000256" key="1">
    <source>
        <dbReference type="ARBA" id="ARBA00022723"/>
    </source>
</evidence>
<dbReference type="GO" id="GO:0051266">
    <property type="term" value="F:sirohydrochlorin ferrochelatase activity"/>
    <property type="evidence" value="ECO:0007669"/>
    <property type="project" value="UniProtKB-EC"/>
</dbReference>
<evidence type="ECO:0000313" key="3">
    <source>
        <dbReference type="EMBL" id="QEG35530.1"/>
    </source>
</evidence>
<accession>A0A5B9QD29</accession>
<keyword evidence="4" id="KW-1185">Reference proteome</keyword>
<sequence>MNPPPSLLDTPREKIAVILVDHGSRRDESNMLLLEVVEAFRAHSAWSIVEPAHMELAEPSIASAFAKCAGQGAELVIVFPYFLSPGRHWHQDIPRLATEAAAAWPRVRYLVTAPLGLHSLLLKVIDQRITACLERVAGDRAHCELCDDSTGCTMLPKQS</sequence>
<dbReference type="GO" id="GO:0046872">
    <property type="term" value="F:metal ion binding"/>
    <property type="evidence" value="ECO:0007669"/>
    <property type="project" value="UniProtKB-KW"/>
</dbReference>
<reference evidence="3 4" key="1">
    <citation type="submission" date="2019-08" db="EMBL/GenBank/DDBJ databases">
        <title>Deep-cultivation of Planctomycetes and their phenomic and genomic characterization uncovers novel biology.</title>
        <authorList>
            <person name="Wiegand S."/>
            <person name="Jogler M."/>
            <person name="Boedeker C."/>
            <person name="Pinto D."/>
            <person name="Vollmers J."/>
            <person name="Rivas-Marin E."/>
            <person name="Kohn T."/>
            <person name="Peeters S.H."/>
            <person name="Heuer A."/>
            <person name="Rast P."/>
            <person name="Oberbeckmann S."/>
            <person name="Bunk B."/>
            <person name="Jeske O."/>
            <person name="Meyerdierks A."/>
            <person name="Storesund J.E."/>
            <person name="Kallscheuer N."/>
            <person name="Luecker S."/>
            <person name="Lage O.M."/>
            <person name="Pohl T."/>
            <person name="Merkel B.J."/>
            <person name="Hornburger P."/>
            <person name="Mueller R.-W."/>
            <person name="Bruemmer F."/>
            <person name="Labrenz M."/>
            <person name="Spormann A.M."/>
            <person name="Op den Camp H."/>
            <person name="Overmann J."/>
            <person name="Amann R."/>
            <person name="Jetten M.S.M."/>
            <person name="Mascher T."/>
            <person name="Medema M.H."/>
            <person name="Devos D.P."/>
            <person name="Kaster A.-K."/>
            <person name="Ovreas L."/>
            <person name="Rohde M."/>
            <person name="Galperin M.Y."/>
            <person name="Jogler C."/>
        </authorList>
    </citation>
    <scope>NUCLEOTIDE SEQUENCE [LARGE SCALE GENOMIC DNA]</scope>
    <source>
        <strain evidence="3 4">Pr1d</strain>
    </source>
</reference>
<dbReference type="Proteomes" id="UP000323917">
    <property type="component" value="Chromosome"/>
</dbReference>
<dbReference type="InterPro" id="IPR002762">
    <property type="entry name" value="CbiX-like"/>
</dbReference>